<dbReference type="Proteomes" id="UP000887013">
    <property type="component" value="Unassembled WGS sequence"/>
</dbReference>
<dbReference type="EMBL" id="BMAW01015796">
    <property type="protein sequence ID" value="GFT45572.1"/>
    <property type="molecule type" value="Genomic_DNA"/>
</dbReference>
<comment type="caution">
    <text evidence="1">The sequence shown here is derived from an EMBL/GenBank/DDBJ whole genome shotgun (WGS) entry which is preliminary data.</text>
</comment>
<evidence type="ECO:0000313" key="1">
    <source>
        <dbReference type="EMBL" id="GFT45572.1"/>
    </source>
</evidence>
<sequence length="116" mass="13706">MPHEWNRVLIWDPRCSTNFPSQVISTHITEYRKRGSKLNRCFYFMDGQNERMLSYYAGSQFSLLQFLGEDRGQPNFIAYQFDGPGTRCWNFRSLATSVRREGAEKEESKRFSVLFS</sequence>
<dbReference type="AlphaFoldDB" id="A0A8X6P3G8"/>
<keyword evidence="2" id="KW-1185">Reference proteome</keyword>
<name>A0A8X6P3G8_NEPPI</name>
<gene>
    <name evidence="1" type="ORF">NPIL_81001</name>
</gene>
<evidence type="ECO:0000313" key="2">
    <source>
        <dbReference type="Proteomes" id="UP000887013"/>
    </source>
</evidence>
<proteinExistence type="predicted"/>
<accession>A0A8X6P3G8</accession>
<organism evidence="1 2">
    <name type="scientific">Nephila pilipes</name>
    <name type="common">Giant wood spider</name>
    <name type="synonym">Nephila maculata</name>
    <dbReference type="NCBI Taxonomy" id="299642"/>
    <lineage>
        <taxon>Eukaryota</taxon>
        <taxon>Metazoa</taxon>
        <taxon>Ecdysozoa</taxon>
        <taxon>Arthropoda</taxon>
        <taxon>Chelicerata</taxon>
        <taxon>Arachnida</taxon>
        <taxon>Araneae</taxon>
        <taxon>Araneomorphae</taxon>
        <taxon>Entelegynae</taxon>
        <taxon>Araneoidea</taxon>
        <taxon>Nephilidae</taxon>
        <taxon>Nephila</taxon>
    </lineage>
</organism>
<protein>
    <submittedName>
        <fullName evidence="1">Uncharacterized protein</fullName>
    </submittedName>
</protein>
<reference evidence="1" key="1">
    <citation type="submission" date="2020-08" db="EMBL/GenBank/DDBJ databases">
        <title>Multicomponent nature underlies the extraordinary mechanical properties of spider dragline silk.</title>
        <authorList>
            <person name="Kono N."/>
            <person name="Nakamura H."/>
            <person name="Mori M."/>
            <person name="Yoshida Y."/>
            <person name="Ohtoshi R."/>
            <person name="Malay A.D."/>
            <person name="Moran D.A.P."/>
            <person name="Tomita M."/>
            <person name="Numata K."/>
            <person name="Arakawa K."/>
        </authorList>
    </citation>
    <scope>NUCLEOTIDE SEQUENCE</scope>
</reference>